<organism evidence="6 7">
    <name type="scientific">Aspergillus heteromorphus CBS 117.55</name>
    <dbReference type="NCBI Taxonomy" id="1448321"/>
    <lineage>
        <taxon>Eukaryota</taxon>
        <taxon>Fungi</taxon>
        <taxon>Dikarya</taxon>
        <taxon>Ascomycota</taxon>
        <taxon>Pezizomycotina</taxon>
        <taxon>Eurotiomycetes</taxon>
        <taxon>Eurotiomycetidae</taxon>
        <taxon>Eurotiales</taxon>
        <taxon>Aspergillaceae</taxon>
        <taxon>Aspergillus</taxon>
        <taxon>Aspergillus subgen. Circumdati</taxon>
    </lineage>
</organism>
<dbReference type="GO" id="GO:0003677">
    <property type="term" value="F:DNA binding"/>
    <property type="evidence" value="ECO:0007669"/>
    <property type="project" value="UniProtKB-KW"/>
</dbReference>
<evidence type="ECO:0000313" key="6">
    <source>
        <dbReference type="EMBL" id="PWY88259.1"/>
    </source>
</evidence>
<dbReference type="SMART" id="SM00066">
    <property type="entry name" value="GAL4"/>
    <property type="match status" value="1"/>
</dbReference>
<keyword evidence="2" id="KW-0238">DNA-binding</keyword>
<dbReference type="GO" id="GO:0001228">
    <property type="term" value="F:DNA-binding transcription activator activity, RNA polymerase II-specific"/>
    <property type="evidence" value="ECO:0007669"/>
    <property type="project" value="TreeGrafter"/>
</dbReference>
<dbReference type="GeneID" id="37063117"/>
<dbReference type="PANTHER" id="PTHR47784">
    <property type="entry name" value="STEROL UPTAKE CONTROL PROTEIN 2"/>
    <property type="match status" value="1"/>
</dbReference>
<sequence>MPPRRTHTKSRTGCDQCKKRRVKCDERGPPCSNCISRELACSYLKVPVARAAPVAVPYPKITPPTLPIPQPASRTPPSRFASLRELELMHKFSTETYQSLCNEPADHHVWQSVIPRTALEHDFLMSGLLAVASLHIASALGPAEALSYIDTALEYHDLAFAPFRHAVDNLTPANCDAVLAHSVITTIIGVALPQLAATREESNNMTENIIIVFELLHGVSNIFTISRPWLQAKLFTSRQGLAETPLAILDSETEAALDRLTALNNDVLAVAEPKSYSIIKEAIALLRRCFCRYNESRDIASVLAWLATADKEFVHALRCRQPLALLVIMHWGALLHELDGKVWWAKNSGTALVSELVTALRPGDVRWEGALQWPKRKLGL</sequence>
<feature type="domain" description="Zn(2)-C6 fungal-type" evidence="5">
    <location>
        <begin position="13"/>
        <end position="43"/>
    </location>
</feature>
<name>A0A317WP47_9EURO</name>
<dbReference type="PANTHER" id="PTHR47784:SF10">
    <property type="entry name" value="TRANSCRIPTION FACTOR, PUTATIVE (AFU_ORTHOLOGUE AFUA_6G14150)-RELATED"/>
    <property type="match status" value="1"/>
</dbReference>
<dbReference type="InterPro" id="IPR036864">
    <property type="entry name" value="Zn2-C6_fun-type_DNA-bd_sf"/>
</dbReference>
<dbReference type="PROSITE" id="PS00463">
    <property type="entry name" value="ZN2_CY6_FUNGAL_1"/>
    <property type="match status" value="1"/>
</dbReference>
<dbReference type="Gene3D" id="4.10.240.10">
    <property type="entry name" value="Zn(2)-C6 fungal-type DNA-binding domain"/>
    <property type="match status" value="1"/>
</dbReference>
<evidence type="ECO:0000256" key="4">
    <source>
        <dbReference type="ARBA" id="ARBA00023242"/>
    </source>
</evidence>
<dbReference type="PROSITE" id="PS50048">
    <property type="entry name" value="ZN2_CY6_FUNGAL_2"/>
    <property type="match status" value="1"/>
</dbReference>
<evidence type="ECO:0000259" key="5">
    <source>
        <dbReference type="PROSITE" id="PS50048"/>
    </source>
</evidence>
<dbReference type="AlphaFoldDB" id="A0A317WP47"/>
<dbReference type="Pfam" id="PF00172">
    <property type="entry name" value="Zn_clus"/>
    <property type="match status" value="1"/>
</dbReference>
<accession>A0A317WP47</accession>
<evidence type="ECO:0000256" key="2">
    <source>
        <dbReference type="ARBA" id="ARBA00023125"/>
    </source>
</evidence>
<gene>
    <name evidence="6" type="ORF">BO70DRAFT_331552</name>
</gene>
<evidence type="ECO:0000256" key="1">
    <source>
        <dbReference type="ARBA" id="ARBA00023015"/>
    </source>
</evidence>
<dbReference type="RefSeq" id="XP_025401795.1">
    <property type="nucleotide sequence ID" value="XM_025540880.1"/>
</dbReference>
<dbReference type="VEuPathDB" id="FungiDB:BO70DRAFT_331552"/>
<keyword evidence="7" id="KW-1185">Reference proteome</keyword>
<dbReference type="Proteomes" id="UP000247233">
    <property type="component" value="Unassembled WGS sequence"/>
</dbReference>
<comment type="caution">
    <text evidence="6">The sequence shown here is derived from an EMBL/GenBank/DDBJ whole genome shotgun (WGS) entry which is preliminary data.</text>
</comment>
<dbReference type="SUPFAM" id="SSF57701">
    <property type="entry name" value="Zn2/Cys6 DNA-binding domain"/>
    <property type="match status" value="1"/>
</dbReference>
<keyword evidence="4" id="KW-0539">Nucleus</keyword>
<keyword evidence="1" id="KW-0805">Transcription regulation</keyword>
<dbReference type="STRING" id="1448321.A0A317WP47"/>
<dbReference type="InterPro" id="IPR001138">
    <property type="entry name" value="Zn2Cys6_DnaBD"/>
</dbReference>
<evidence type="ECO:0000313" key="7">
    <source>
        <dbReference type="Proteomes" id="UP000247233"/>
    </source>
</evidence>
<dbReference type="CDD" id="cd00067">
    <property type="entry name" value="GAL4"/>
    <property type="match status" value="1"/>
</dbReference>
<dbReference type="GO" id="GO:0008270">
    <property type="term" value="F:zinc ion binding"/>
    <property type="evidence" value="ECO:0007669"/>
    <property type="project" value="InterPro"/>
</dbReference>
<protein>
    <submittedName>
        <fullName evidence="6">C6 transcription factor</fullName>
    </submittedName>
</protein>
<keyword evidence="3" id="KW-0804">Transcription</keyword>
<dbReference type="EMBL" id="MSFL01000005">
    <property type="protein sequence ID" value="PWY88259.1"/>
    <property type="molecule type" value="Genomic_DNA"/>
</dbReference>
<dbReference type="InterPro" id="IPR053157">
    <property type="entry name" value="Sterol_Uptake_Regulator"/>
</dbReference>
<evidence type="ECO:0000256" key="3">
    <source>
        <dbReference type="ARBA" id="ARBA00023163"/>
    </source>
</evidence>
<proteinExistence type="predicted"/>
<dbReference type="OrthoDB" id="5295362at2759"/>
<reference evidence="6 7" key="1">
    <citation type="submission" date="2016-12" db="EMBL/GenBank/DDBJ databases">
        <title>The genomes of Aspergillus section Nigri reveals drivers in fungal speciation.</title>
        <authorList>
            <consortium name="DOE Joint Genome Institute"/>
            <person name="Vesth T.C."/>
            <person name="Nybo J."/>
            <person name="Theobald S."/>
            <person name="Brandl J."/>
            <person name="Frisvad J.C."/>
            <person name="Nielsen K.F."/>
            <person name="Lyhne E.K."/>
            <person name="Kogle M.E."/>
            <person name="Kuo A."/>
            <person name="Riley R."/>
            <person name="Clum A."/>
            <person name="Nolan M."/>
            <person name="Lipzen A."/>
            <person name="Salamov A."/>
            <person name="Henrissat B."/>
            <person name="Wiebenga A."/>
            <person name="De Vries R.P."/>
            <person name="Grigoriev I.V."/>
            <person name="Mortensen U.H."/>
            <person name="Andersen M.R."/>
            <person name="Baker S.E."/>
        </authorList>
    </citation>
    <scope>NUCLEOTIDE SEQUENCE [LARGE SCALE GENOMIC DNA]</scope>
    <source>
        <strain evidence="6 7">CBS 117.55</strain>
    </source>
</reference>